<feature type="non-terminal residue" evidence="3">
    <location>
        <position position="1"/>
    </location>
</feature>
<name>A0A9N7P0P1_STRHE</name>
<gene>
    <name evidence="3" type="ORF">SHERM_06623</name>
</gene>
<sequence>MRNKTDELRENRKPKNGPKKRNSSCHITIATDPDFNQTLADLKRRKVKSSKTTSSSSGAPDDSPTSRKTKKFIGRFFYENGFDIDAVSSPAFRRMIAHFSENTNRPIEIPTRRELKGWIFDDAMGEILEYLDRIRSSWSETGCTILLDGWTDKTGRELVNVLVESPKGTVYLHSSDISDYIENKDAMLAFLDRILEEVGPANVVQIMTYSISSFMKEVGWQLMERHRSIFWTVDSSRCIELMLEKIKSISPIRETLDRLRIVTEFIHGNPNARKQLGKSTEQSRLSSMEPFMTLENLCSQAEELKSMFLSPGSEFSLTENGKRVASLIGDRSFWSGVKTTLRAAMPLVMVVEWMDKNKKDQIGYIYETIDQVKESIRKQLGEKRCEYKRFWKVIDEVWSGFLYSPLHAGGYFFNPNLFYSEDVYVDPEVATGLVCCVVRAEEDMRILDRIIFQIEKYRVGAGGFRLGCADGEFDVSPVVRYDLELHLIRVGYLDRFAITLAEHVITSRAIRAATALTVSGLSGSSLKALPSPPLCRVYRVASIVYVRCFRAGFRRVPRSGRADGSGRLHGIVL</sequence>
<dbReference type="PANTHER" id="PTHR32166">
    <property type="entry name" value="OSJNBA0013A04.12 PROTEIN"/>
    <property type="match status" value="1"/>
</dbReference>
<dbReference type="InterPro" id="IPR012337">
    <property type="entry name" value="RNaseH-like_sf"/>
</dbReference>
<dbReference type="InterPro" id="IPR007021">
    <property type="entry name" value="DUF659"/>
</dbReference>
<dbReference type="PANTHER" id="PTHR32166:SF63">
    <property type="entry name" value="HAT TRANSPOSON SUPERFAMILY PROTEIN"/>
    <property type="match status" value="1"/>
</dbReference>
<dbReference type="OrthoDB" id="903855at2759"/>
<protein>
    <submittedName>
        <fullName evidence="3">HAT transposon superfamily protein</fullName>
    </submittedName>
</protein>
<proteinExistence type="predicted"/>
<evidence type="ECO:0000313" key="3">
    <source>
        <dbReference type="EMBL" id="CAA0840234.1"/>
    </source>
</evidence>
<dbReference type="Pfam" id="PF04937">
    <property type="entry name" value="DUF659"/>
    <property type="match status" value="1"/>
</dbReference>
<organism evidence="3 4">
    <name type="scientific">Striga hermonthica</name>
    <name type="common">Purple witchweed</name>
    <name type="synonym">Buchnera hermonthica</name>
    <dbReference type="NCBI Taxonomy" id="68872"/>
    <lineage>
        <taxon>Eukaryota</taxon>
        <taxon>Viridiplantae</taxon>
        <taxon>Streptophyta</taxon>
        <taxon>Embryophyta</taxon>
        <taxon>Tracheophyta</taxon>
        <taxon>Spermatophyta</taxon>
        <taxon>Magnoliopsida</taxon>
        <taxon>eudicotyledons</taxon>
        <taxon>Gunneridae</taxon>
        <taxon>Pentapetalae</taxon>
        <taxon>asterids</taxon>
        <taxon>lamiids</taxon>
        <taxon>Lamiales</taxon>
        <taxon>Orobanchaceae</taxon>
        <taxon>Buchnereae</taxon>
        <taxon>Striga</taxon>
    </lineage>
</organism>
<feature type="region of interest" description="Disordered" evidence="1">
    <location>
        <begin position="1"/>
        <end position="67"/>
    </location>
</feature>
<dbReference type="AlphaFoldDB" id="A0A9N7P0P1"/>
<reference evidence="3" key="1">
    <citation type="submission" date="2019-12" db="EMBL/GenBank/DDBJ databases">
        <authorList>
            <person name="Scholes J."/>
        </authorList>
    </citation>
    <scope>NUCLEOTIDE SEQUENCE</scope>
</reference>
<evidence type="ECO:0000256" key="1">
    <source>
        <dbReference type="SAM" id="MobiDB-lite"/>
    </source>
</evidence>
<dbReference type="EMBL" id="CACSLK010031900">
    <property type="protein sequence ID" value="CAA0840234.1"/>
    <property type="molecule type" value="Genomic_DNA"/>
</dbReference>
<evidence type="ECO:0000313" key="4">
    <source>
        <dbReference type="Proteomes" id="UP001153555"/>
    </source>
</evidence>
<feature type="compositionally biased region" description="Basic residues" evidence="1">
    <location>
        <begin position="14"/>
        <end position="23"/>
    </location>
</feature>
<feature type="compositionally biased region" description="Basic and acidic residues" evidence="1">
    <location>
        <begin position="1"/>
        <end position="13"/>
    </location>
</feature>
<evidence type="ECO:0000259" key="2">
    <source>
        <dbReference type="Pfam" id="PF04937"/>
    </source>
</evidence>
<keyword evidence="4" id="KW-1185">Reference proteome</keyword>
<dbReference type="Proteomes" id="UP001153555">
    <property type="component" value="Unassembled WGS sequence"/>
</dbReference>
<dbReference type="SUPFAM" id="SSF53098">
    <property type="entry name" value="Ribonuclease H-like"/>
    <property type="match status" value="1"/>
</dbReference>
<comment type="caution">
    <text evidence="3">The sequence shown here is derived from an EMBL/GenBank/DDBJ whole genome shotgun (WGS) entry which is preliminary data.</text>
</comment>
<feature type="domain" description="DUF659" evidence="2">
    <location>
        <begin position="110"/>
        <end position="260"/>
    </location>
</feature>
<accession>A0A9N7P0P1</accession>